<protein>
    <submittedName>
        <fullName evidence="12">Type II secretion system F family protein</fullName>
    </submittedName>
</protein>
<keyword evidence="8 10" id="KW-0472">Membrane</keyword>
<comment type="subcellular location">
    <subcellularLocation>
        <location evidence="1">Cell inner membrane</location>
        <topology evidence="1">Multi-pass membrane protein</topology>
    </subcellularLocation>
    <subcellularLocation>
        <location evidence="9">Cell membrane</location>
        <topology evidence="9">Multi-pass membrane protein</topology>
    </subcellularLocation>
</comment>
<proteinExistence type="inferred from homology"/>
<gene>
    <name evidence="12" type="ORF">EI981_02825</name>
</gene>
<name>A0A3Q9I8J6_9BACL</name>
<dbReference type="FunFam" id="1.20.81.30:FF:000001">
    <property type="entry name" value="Type II secretion system protein F"/>
    <property type="match status" value="2"/>
</dbReference>
<evidence type="ECO:0000313" key="12">
    <source>
        <dbReference type="EMBL" id="AZS13512.1"/>
    </source>
</evidence>
<evidence type="ECO:0000256" key="2">
    <source>
        <dbReference type="ARBA" id="ARBA00005745"/>
    </source>
</evidence>
<evidence type="ECO:0000313" key="13">
    <source>
        <dbReference type="Proteomes" id="UP000270678"/>
    </source>
</evidence>
<evidence type="ECO:0000256" key="5">
    <source>
        <dbReference type="ARBA" id="ARBA00022519"/>
    </source>
</evidence>
<dbReference type="RefSeq" id="WP_126995255.1">
    <property type="nucleotide sequence ID" value="NZ_CP034346.1"/>
</dbReference>
<dbReference type="PANTHER" id="PTHR30012:SF0">
    <property type="entry name" value="TYPE II SECRETION SYSTEM PROTEIN F-RELATED"/>
    <property type="match status" value="1"/>
</dbReference>
<feature type="transmembrane region" description="Helical" evidence="10">
    <location>
        <begin position="222"/>
        <end position="240"/>
    </location>
</feature>
<feature type="domain" description="Type II secretion system protein GspF" evidence="11">
    <location>
        <begin position="272"/>
        <end position="393"/>
    </location>
</feature>
<keyword evidence="5" id="KW-0997">Cell inner membrane</keyword>
<evidence type="ECO:0000256" key="10">
    <source>
        <dbReference type="SAM" id="Phobius"/>
    </source>
</evidence>
<evidence type="ECO:0000256" key="4">
    <source>
        <dbReference type="ARBA" id="ARBA00022475"/>
    </source>
</evidence>
<keyword evidence="3 9" id="KW-0813">Transport</keyword>
<dbReference type="InterPro" id="IPR042094">
    <property type="entry name" value="T2SS_GspF_sf"/>
</dbReference>
<dbReference type="InterPro" id="IPR018076">
    <property type="entry name" value="T2SS_GspF_dom"/>
</dbReference>
<dbReference type="Proteomes" id="UP000270678">
    <property type="component" value="Chromosome"/>
</dbReference>
<accession>A0A3Q9I8J6</accession>
<evidence type="ECO:0000256" key="3">
    <source>
        <dbReference type="ARBA" id="ARBA00022448"/>
    </source>
</evidence>
<dbReference type="PRINTS" id="PR00812">
    <property type="entry name" value="BCTERIALGSPF"/>
</dbReference>
<feature type="domain" description="Type II secretion system protein GspF" evidence="11">
    <location>
        <begin position="68"/>
        <end position="191"/>
    </location>
</feature>
<dbReference type="OrthoDB" id="9805682at2"/>
<dbReference type="GO" id="GO:0009306">
    <property type="term" value="P:protein secretion"/>
    <property type="evidence" value="ECO:0007669"/>
    <property type="project" value="InterPro"/>
</dbReference>
<evidence type="ECO:0000256" key="1">
    <source>
        <dbReference type="ARBA" id="ARBA00004429"/>
    </source>
</evidence>
<evidence type="ECO:0000259" key="11">
    <source>
        <dbReference type="Pfam" id="PF00482"/>
    </source>
</evidence>
<dbReference type="EMBL" id="CP034346">
    <property type="protein sequence ID" value="AZS13512.1"/>
    <property type="molecule type" value="Genomic_DNA"/>
</dbReference>
<dbReference type="InterPro" id="IPR001992">
    <property type="entry name" value="T2SS_GspF/T4SS_PilC_CS"/>
</dbReference>
<evidence type="ECO:0000256" key="8">
    <source>
        <dbReference type="ARBA" id="ARBA00023136"/>
    </source>
</evidence>
<dbReference type="Pfam" id="PF00482">
    <property type="entry name" value="T2SSF"/>
    <property type="match status" value="2"/>
</dbReference>
<keyword evidence="6 9" id="KW-0812">Transmembrane</keyword>
<dbReference type="Gene3D" id="1.20.81.30">
    <property type="entry name" value="Type II secretion system (T2SS), domain F"/>
    <property type="match status" value="2"/>
</dbReference>
<keyword evidence="4" id="KW-1003">Cell membrane</keyword>
<keyword evidence="13" id="KW-1185">Reference proteome</keyword>
<dbReference type="GO" id="GO:0005886">
    <property type="term" value="C:plasma membrane"/>
    <property type="evidence" value="ECO:0007669"/>
    <property type="project" value="UniProtKB-SubCell"/>
</dbReference>
<feature type="transmembrane region" description="Helical" evidence="10">
    <location>
        <begin position="376"/>
        <end position="398"/>
    </location>
</feature>
<evidence type="ECO:0000256" key="6">
    <source>
        <dbReference type="ARBA" id="ARBA00022692"/>
    </source>
</evidence>
<keyword evidence="7 10" id="KW-1133">Transmembrane helix</keyword>
<dbReference type="AlphaFoldDB" id="A0A3Q9I8J6"/>
<feature type="transmembrane region" description="Helical" evidence="10">
    <location>
        <begin position="170"/>
        <end position="190"/>
    </location>
</feature>
<sequence length="402" mass="45338">MPQYAYRGKDIVSGRSCRGVIQAIDRSSALAELKQQYVVTDIQEQRETVWNKEFYIGSPVKNEQFVVFCRQFATMIRAGISIVEATNVLAAQCESKPLAKTLHEVNAELRKGNTFSGAISAYPRIFPPIFVHMIRAGEESGSMEDTLERLAVYFERAYFTREKVKSAMTYPAIVSIMAVFVVIFLLKFIIPRFQTMFTQLGGDLPAITRFTLSLSRSIEERWYIWLMVMVWIVAVIYLLLRWERGAYAWDYIKLKVPVFGLLNRKSAIAQMTRTLSSLYASAVPVLQSLAIVEKVVGNKVIGATIHECQISLRQGRPLSEQLKQSWIFPPLVTQLILVGEETGSIDTMLGKVADFYESDVENSVDKLKQLIEPIMIVLLAGVVGFIMASIMIPMLSLYGNIS</sequence>
<organism evidence="12 13">
    <name type="scientific">Paenibacillus lutimineralis</name>
    <dbReference type="NCBI Taxonomy" id="2707005"/>
    <lineage>
        <taxon>Bacteria</taxon>
        <taxon>Bacillati</taxon>
        <taxon>Bacillota</taxon>
        <taxon>Bacilli</taxon>
        <taxon>Bacillales</taxon>
        <taxon>Paenibacillaceae</taxon>
        <taxon>Paenibacillus</taxon>
    </lineage>
</organism>
<dbReference type="KEGG" id="plut:EI981_02825"/>
<comment type="similarity">
    <text evidence="2 9">Belongs to the GSP F family.</text>
</comment>
<reference evidence="13" key="1">
    <citation type="submission" date="2018-12" db="EMBL/GenBank/DDBJ databases">
        <title>Complete genome sequence of Paenibacillus sp. MBLB1234.</title>
        <authorList>
            <person name="Nam Y.-D."/>
            <person name="Kang J."/>
            <person name="Chung W.-H."/>
            <person name="Park Y.S."/>
        </authorList>
    </citation>
    <scope>NUCLEOTIDE SEQUENCE [LARGE SCALE GENOMIC DNA]</scope>
    <source>
        <strain evidence="13">MBLB1234</strain>
    </source>
</reference>
<dbReference type="InterPro" id="IPR003004">
    <property type="entry name" value="GspF/PilC"/>
</dbReference>
<evidence type="ECO:0000256" key="7">
    <source>
        <dbReference type="ARBA" id="ARBA00022989"/>
    </source>
</evidence>
<dbReference type="PROSITE" id="PS00874">
    <property type="entry name" value="T2SP_F"/>
    <property type="match status" value="1"/>
</dbReference>
<dbReference type="PANTHER" id="PTHR30012">
    <property type="entry name" value="GENERAL SECRETION PATHWAY PROTEIN"/>
    <property type="match status" value="1"/>
</dbReference>
<evidence type="ECO:0000256" key="9">
    <source>
        <dbReference type="RuleBase" id="RU003923"/>
    </source>
</evidence>